<organism evidence="2 3">
    <name type="scientific">Nesterenkonia sandarakina</name>
    <dbReference type="NCBI Taxonomy" id="272918"/>
    <lineage>
        <taxon>Bacteria</taxon>
        <taxon>Bacillati</taxon>
        <taxon>Actinomycetota</taxon>
        <taxon>Actinomycetes</taxon>
        <taxon>Micrococcales</taxon>
        <taxon>Micrococcaceae</taxon>
        <taxon>Nesterenkonia</taxon>
    </lineage>
</organism>
<dbReference type="InterPro" id="IPR004360">
    <property type="entry name" value="Glyas_Fos-R_dOase_dom"/>
</dbReference>
<keyword evidence="3" id="KW-1185">Reference proteome</keyword>
<sequence length="136" mass="14722">MTIGLTPYLQFPGTARQALEFYHSALGGELEMMTFAQGMGAEDETKDLIMHGSLFIDRGVHLMAADAPPGMTSVLGTVSLSNSAPDDAEHSTLEQWWAKLSEGAEITEPLAKSPWGDTFGMLTDKFGVPWMVNASR</sequence>
<dbReference type="OrthoDB" id="9795306at2"/>
<evidence type="ECO:0000313" key="2">
    <source>
        <dbReference type="EMBL" id="PRZ17540.1"/>
    </source>
</evidence>
<accession>A0A2T0YQ76</accession>
<comment type="caution">
    <text evidence="2">The sequence shown here is derived from an EMBL/GenBank/DDBJ whole genome shotgun (WGS) entry which is preliminary data.</text>
</comment>
<evidence type="ECO:0000313" key="3">
    <source>
        <dbReference type="Proteomes" id="UP000238217"/>
    </source>
</evidence>
<dbReference type="Pfam" id="PF00903">
    <property type="entry name" value="Glyoxalase"/>
    <property type="match status" value="1"/>
</dbReference>
<evidence type="ECO:0000259" key="1">
    <source>
        <dbReference type="Pfam" id="PF00903"/>
    </source>
</evidence>
<gene>
    <name evidence="2" type="ORF">BCL67_10586</name>
</gene>
<dbReference type="Gene3D" id="3.10.180.10">
    <property type="entry name" value="2,3-Dihydroxybiphenyl 1,2-Dioxygenase, domain 1"/>
    <property type="match status" value="1"/>
</dbReference>
<reference evidence="2 3" key="1">
    <citation type="submission" date="2018-03" db="EMBL/GenBank/DDBJ databases">
        <title>Comparative analysis of microorganisms from saline springs in Andes Mountain Range, Colombia.</title>
        <authorList>
            <person name="Rubin E."/>
        </authorList>
    </citation>
    <scope>NUCLEOTIDE SEQUENCE [LARGE SCALE GENOMIC DNA]</scope>
    <source>
        <strain evidence="2 3">CG 35</strain>
    </source>
</reference>
<dbReference type="EMBL" id="PVTY01000005">
    <property type="protein sequence ID" value="PRZ17540.1"/>
    <property type="molecule type" value="Genomic_DNA"/>
</dbReference>
<dbReference type="AlphaFoldDB" id="A0A2T0YQ76"/>
<dbReference type="InterPro" id="IPR028973">
    <property type="entry name" value="PhnB-like"/>
</dbReference>
<dbReference type="PANTHER" id="PTHR33990">
    <property type="entry name" value="PROTEIN YJDN-RELATED"/>
    <property type="match status" value="1"/>
</dbReference>
<dbReference type="PANTHER" id="PTHR33990:SF1">
    <property type="entry name" value="PROTEIN YJDN"/>
    <property type="match status" value="1"/>
</dbReference>
<feature type="domain" description="Glyoxalase/fosfomycin resistance/dioxygenase" evidence="1">
    <location>
        <begin position="10"/>
        <end position="132"/>
    </location>
</feature>
<dbReference type="SUPFAM" id="SSF54593">
    <property type="entry name" value="Glyoxalase/Bleomycin resistance protein/Dihydroxybiphenyl dioxygenase"/>
    <property type="match status" value="1"/>
</dbReference>
<dbReference type="CDD" id="cd06588">
    <property type="entry name" value="PhnB_like"/>
    <property type="match status" value="1"/>
</dbReference>
<protein>
    <submittedName>
        <fullName evidence="2">PhnB protein</fullName>
    </submittedName>
</protein>
<proteinExistence type="predicted"/>
<name>A0A2T0YQ76_9MICC</name>
<dbReference type="InterPro" id="IPR029068">
    <property type="entry name" value="Glyas_Bleomycin-R_OHBP_Dase"/>
</dbReference>
<dbReference type="Proteomes" id="UP000238217">
    <property type="component" value="Unassembled WGS sequence"/>
</dbReference>
<dbReference type="RefSeq" id="WP_106122431.1">
    <property type="nucleotide sequence ID" value="NZ_PVTY01000005.1"/>
</dbReference>